<dbReference type="EMBL" id="AP004615">
    <property type="protein sequence ID" value="BAD35669.1"/>
    <property type="molecule type" value="Genomic_DNA"/>
</dbReference>
<sequence length="98" mass="10407">MVLLEPLVAGGVVLQEFSVETATALPELSATMAVTPSSTSVVVESLGSSQRCARALSSSAAYHECEFRILKSAFRWNDTADIAGDAAIVEFLALSWKE</sequence>
<dbReference type="AlphaFoldDB" id="Q69U76"/>
<gene>
    <name evidence="1" type="primary">P0414C05.31</name>
</gene>
<proteinExistence type="predicted"/>
<name>Q69U76_ORYSJ</name>
<reference evidence="2" key="2">
    <citation type="journal article" date="2008" name="Nucleic Acids Res.">
        <title>The rice annotation project database (RAP-DB): 2008 update.</title>
        <authorList>
            <consortium name="The rice annotation project (RAP)"/>
        </authorList>
    </citation>
    <scope>GENOME REANNOTATION</scope>
    <source>
        <strain evidence="2">cv. Nipponbare</strain>
    </source>
</reference>
<accession>Q69U76</accession>
<protein>
    <submittedName>
        <fullName evidence="1">Uncharacterized protein</fullName>
    </submittedName>
</protein>
<evidence type="ECO:0000313" key="2">
    <source>
        <dbReference type="Proteomes" id="UP000000763"/>
    </source>
</evidence>
<evidence type="ECO:0000313" key="1">
    <source>
        <dbReference type="EMBL" id="BAD35669.1"/>
    </source>
</evidence>
<reference evidence="2" key="1">
    <citation type="journal article" date="2005" name="Nature">
        <title>The map-based sequence of the rice genome.</title>
        <authorList>
            <consortium name="International rice genome sequencing project (IRGSP)"/>
            <person name="Matsumoto T."/>
            <person name="Wu J."/>
            <person name="Kanamori H."/>
            <person name="Katayose Y."/>
            <person name="Fujisawa M."/>
            <person name="Namiki N."/>
            <person name="Mizuno H."/>
            <person name="Yamamoto K."/>
            <person name="Antonio B.A."/>
            <person name="Baba T."/>
            <person name="Sakata K."/>
            <person name="Nagamura Y."/>
            <person name="Aoki H."/>
            <person name="Arikawa K."/>
            <person name="Arita K."/>
            <person name="Bito T."/>
            <person name="Chiden Y."/>
            <person name="Fujitsuka N."/>
            <person name="Fukunaka R."/>
            <person name="Hamada M."/>
            <person name="Harada C."/>
            <person name="Hayashi A."/>
            <person name="Hijishita S."/>
            <person name="Honda M."/>
            <person name="Hosokawa S."/>
            <person name="Ichikawa Y."/>
            <person name="Idonuma A."/>
            <person name="Iijima M."/>
            <person name="Ikeda M."/>
            <person name="Ikeno M."/>
            <person name="Ito K."/>
            <person name="Ito S."/>
            <person name="Ito T."/>
            <person name="Ito Y."/>
            <person name="Ito Y."/>
            <person name="Iwabuchi A."/>
            <person name="Kamiya K."/>
            <person name="Karasawa W."/>
            <person name="Kurita K."/>
            <person name="Katagiri S."/>
            <person name="Kikuta A."/>
            <person name="Kobayashi H."/>
            <person name="Kobayashi N."/>
            <person name="Machita K."/>
            <person name="Maehara T."/>
            <person name="Masukawa M."/>
            <person name="Mizubayashi T."/>
            <person name="Mukai Y."/>
            <person name="Nagasaki H."/>
            <person name="Nagata Y."/>
            <person name="Naito S."/>
            <person name="Nakashima M."/>
            <person name="Nakama Y."/>
            <person name="Nakamichi Y."/>
            <person name="Nakamura M."/>
            <person name="Meguro A."/>
            <person name="Negishi M."/>
            <person name="Ohta I."/>
            <person name="Ohta T."/>
            <person name="Okamoto M."/>
            <person name="Ono N."/>
            <person name="Saji S."/>
            <person name="Sakaguchi M."/>
            <person name="Sakai K."/>
            <person name="Shibata M."/>
            <person name="Shimokawa T."/>
            <person name="Song J."/>
            <person name="Takazaki Y."/>
            <person name="Terasawa K."/>
            <person name="Tsugane M."/>
            <person name="Tsuji K."/>
            <person name="Ueda S."/>
            <person name="Waki K."/>
            <person name="Yamagata H."/>
            <person name="Yamamoto M."/>
            <person name="Yamamoto S."/>
            <person name="Yamane H."/>
            <person name="Yoshiki S."/>
            <person name="Yoshihara R."/>
            <person name="Yukawa K."/>
            <person name="Zhong H."/>
            <person name="Yano M."/>
            <person name="Yuan Q."/>
            <person name="Ouyang S."/>
            <person name="Liu J."/>
            <person name="Jones K.M."/>
            <person name="Gansberger K."/>
            <person name="Moffat K."/>
            <person name="Hill J."/>
            <person name="Bera J."/>
            <person name="Fadrosh D."/>
            <person name="Jin S."/>
            <person name="Johri S."/>
            <person name="Kim M."/>
            <person name="Overton L."/>
            <person name="Reardon M."/>
            <person name="Tsitrin T."/>
            <person name="Vuong H."/>
            <person name="Weaver B."/>
            <person name="Ciecko A."/>
            <person name="Tallon L."/>
            <person name="Jackson J."/>
            <person name="Pai G."/>
            <person name="Aken S.V."/>
            <person name="Utterback T."/>
            <person name="Reidmuller S."/>
            <person name="Feldblyum T."/>
            <person name="Hsiao J."/>
            <person name="Zismann V."/>
            <person name="Iobst S."/>
            <person name="de Vazeille A.R."/>
            <person name="Buell C.R."/>
            <person name="Ying K."/>
            <person name="Li Y."/>
            <person name="Lu T."/>
            <person name="Huang Y."/>
            <person name="Zhao Q."/>
            <person name="Feng Q."/>
            <person name="Zhang L."/>
            <person name="Zhu J."/>
            <person name="Weng Q."/>
            <person name="Mu J."/>
            <person name="Lu Y."/>
            <person name="Fan D."/>
            <person name="Liu Y."/>
            <person name="Guan J."/>
            <person name="Zhang Y."/>
            <person name="Yu S."/>
            <person name="Liu X."/>
            <person name="Zhang Y."/>
            <person name="Hong G."/>
            <person name="Han B."/>
            <person name="Choisne N."/>
            <person name="Demange N."/>
            <person name="Orjeda G."/>
            <person name="Samain S."/>
            <person name="Cattolico L."/>
            <person name="Pelletier E."/>
            <person name="Couloux A."/>
            <person name="Segurens B."/>
            <person name="Wincker P."/>
            <person name="D'Hont A."/>
            <person name="Scarpelli C."/>
            <person name="Weissenbach J."/>
            <person name="Salanoubat M."/>
            <person name="Quetier F."/>
            <person name="Yu Y."/>
            <person name="Kim H.R."/>
            <person name="Rambo T."/>
            <person name="Currie J."/>
            <person name="Collura K."/>
            <person name="Luo M."/>
            <person name="Yang T."/>
            <person name="Ammiraju J.S.S."/>
            <person name="Engler F."/>
            <person name="Soderlund C."/>
            <person name="Wing R.A."/>
            <person name="Palmer L.E."/>
            <person name="de la Bastide M."/>
            <person name="Spiegel L."/>
            <person name="Nascimento L."/>
            <person name="Zutavern T."/>
            <person name="O'Shaughnessy A."/>
            <person name="Dike S."/>
            <person name="Dedhia N."/>
            <person name="Preston R."/>
            <person name="Balija V."/>
            <person name="McCombie W.R."/>
            <person name="Chow T."/>
            <person name="Chen H."/>
            <person name="Chung M."/>
            <person name="Chen C."/>
            <person name="Shaw J."/>
            <person name="Wu H."/>
            <person name="Hsiao K."/>
            <person name="Chao Y."/>
            <person name="Chu M."/>
            <person name="Cheng C."/>
            <person name="Hour A."/>
            <person name="Lee P."/>
            <person name="Lin S."/>
            <person name="Lin Y."/>
            <person name="Liou J."/>
            <person name="Liu S."/>
            <person name="Hsing Y."/>
            <person name="Raghuvanshi S."/>
            <person name="Mohanty A."/>
            <person name="Bharti A.K."/>
            <person name="Gaur A."/>
            <person name="Gupta V."/>
            <person name="Kumar D."/>
            <person name="Ravi V."/>
            <person name="Vij S."/>
            <person name="Kapur A."/>
            <person name="Khurana P."/>
            <person name="Khurana P."/>
            <person name="Khurana J.P."/>
            <person name="Tyagi A.K."/>
            <person name="Gaikwad K."/>
            <person name="Singh A."/>
            <person name="Dalal V."/>
            <person name="Srivastava S."/>
            <person name="Dixit A."/>
            <person name="Pal A.K."/>
            <person name="Ghazi I.A."/>
            <person name="Yadav M."/>
            <person name="Pandit A."/>
            <person name="Bhargava A."/>
            <person name="Sureshbabu K."/>
            <person name="Batra K."/>
            <person name="Sharma T.R."/>
            <person name="Mohapatra T."/>
            <person name="Singh N.K."/>
            <person name="Messing J."/>
            <person name="Nelson A.B."/>
            <person name="Fuks G."/>
            <person name="Kavchok S."/>
            <person name="Keizer G."/>
            <person name="Linton E."/>
            <person name="Llaca V."/>
            <person name="Song R."/>
            <person name="Tanyolac B."/>
            <person name="Young S."/>
            <person name="Ho-Il K."/>
            <person name="Hahn J.H."/>
            <person name="Sangsakoo G."/>
            <person name="Vanavichit A."/>
            <person name="de Mattos Luiz.A.T."/>
            <person name="Zimmer P.D."/>
            <person name="Malone G."/>
            <person name="Dellagostin O."/>
            <person name="de Oliveira A.C."/>
            <person name="Bevan M."/>
            <person name="Bancroft I."/>
            <person name="Minx P."/>
            <person name="Cordum H."/>
            <person name="Wilson R."/>
            <person name="Cheng Z."/>
            <person name="Jin W."/>
            <person name="Jiang J."/>
            <person name="Leong S.A."/>
            <person name="Iwama H."/>
            <person name="Gojobori T."/>
            <person name="Itoh T."/>
            <person name="Niimura Y."/>
            <person name="Fujii Y."/>
            <person name="Habara T."/>
            <person name="Sakai H."/>
            <person name="Sato Y."/>
            <person name="Wilson G."/>
            <person name="Kumar K."/>
            <person name="McCouch S."/>
            <person name="Juretic N."/>
            <person name="Hoen D."/>
            <person name="Wright S."/>
            <person name="Bruskiewich R."/>
            <person name="Bureau T."/>
            <person name="Miyao A."/>
            <person name="Hirochika H."/>
            <person name="Nishikawa T."/>
            <person name="Kadowaki K."/>
            <person name="Sugiura M."/>
            <person name="Burr B."/>
            <person name="Sasaki T."/>
        </authorList>
    </citation>
    <scope>NUCLEOTIDE SEQUENCE [LARGE SCALE GENOMIC DNA]</scope>
    <source>
        <strain evidence="2">cv. Nipponbare</strain>
    </source>
</reference>
<organism evidence="1 2">
    <name type="scientific">Oryza sativa subsp. japonica</name>
    <name type="common">Rice</name>
    <dbReference type="NCBI Taxonomy" id="39947"/>
    <lineage>
        <taxon>Eukaryota</taxon>
        <taxon>Viridiplantae</taxon>
        <taxon>Streptophyta</taxon>
        <taxon>Embryophyta</taxon>
        <taxon>Tracheophyta</taxon>
        <taxon>Spermatophyta</taxon>
        <taxon>Magnoliopsida</taxon>
        <taxon>Liliopsida</taxon>
        <taxon>Poales</taxon>
        <taxon>Poaceae</taxon>
        <taxon>BOP clade</taxon>
        <taxon>Oryzoideae</taxon>
        <taxon>Oryzeae</taxon>
        <taxon>Oryzinae</taxon>
        <taxon>Oryza</taxon>
        <taxon>Oryza sativa</taxon>
    </lineage>
</organism>
<dbReference type="Proteomes" id="UP000000763">
    <property type="component" value="Chromosome 6"/>
</dbReference>